<dbReference type="AlphaFoldDB" id="A0AAE1CKW5"/>
<evidence type="ECO:0000313" key="1">
    <source>
        <dbReference type="EMBL" id="KAK3704959.1"/>
    </source>
</evidence>
<comment type="caution">
    <text evidence="1">The sequence shown here is derived from an EMBL/GenBank/DDBJ whole genome shotgun (WGS) entry which is preliminary data.</text>
</comment>
<dbReference type="EMBL" id="JAWDGP010007779">
    <property type="protein sequence ID" value="KAK3704959.1"/>
    <property type="molecule type" value="Genomic_DNA"/>
</dbReference>
<organism evidence="1 2">
    <name type="scientific">Elysia crispata</name>
    <name type="common">lettuce slug</name>
    <dbReference type="NCBI Taxonomy" id="231223"/>
    <lineage>
        <taxon>Eukaryota</taxon>
        <taxon>Metazoa</taxon>
        <taxon>Spiralia</taxon>
        <taxon>Lophotrochozoa</taxon>
        <taxon>Mollusca</taxon>
        <taxon>Gastropoda</taxon>
        <taxon>Heterobranchia</taxon>
        <taxon>Euthyneura</taxon>
        <taxon>Panpulmonata</taxon>
        <taxon>Sacoglossa</taxon>
        <taxon>Placobranchoidea</taxon>
        <taxon>Plakobranchidae</taxon>
        <taxon>Elysia</taxon>
    </lineage>
</organism>
<gene>
    <name evidence="1" type="ORF">RRG08_017751</name>
</gene>
<accession>A0AAE1CKW5</accession>
<reference evidence="1" key="1">
    <citation type="journal article" date="2023" name="G3 (Bethesda)">
        <title>A reference genome for the long-term kleptoplast-retaining sea slug Elysia crispata morphotype clarki.</title>
        <authorList>
            <person name="Eastman K.E."/>
            <person name="Pendleton A.L."/>
            <person name="Shaikh M.A."/>
            <person name="Suttiyut T."/>
            <person name="Ogas R."/>
            <person name="Tomko P."/>
            <person name="Gavelis G."/>
            <person name="Widhalm J.R."/>
            <person name="Wisecaver J.H."/>
        </authorList>
    </citation>
    <scope>NUCLEOTIDE SEQUENCE</scope>
    <source>
        <strain evidence="1">ECLA1</strain>
    </source>
</reference>
<proteinExistence type="predicted"/>
<evidence type="ECO:0000313" key="2">
    <source>
        <dbReference type="Proteomes" id="UP001283361"/>
    </source>
</evidence>
<sequence length="76" mass="8740">MWRVLQVSQACGECFKSHRLTLLFHLFISRSVIYKNLETRYGPGACVDPGGQKIRTYYTLILQARRVPYTTATDLS</sequence>
<keyword evidence="2" id="KW-1185">Reference proteome</keyword>
<protein>
    <submittedName>
        <fullName evidence="1">Uncharacterized protein</fullName>
    </submittedName>
</protein>
<name>A0AAE1CKW5_9GAST</name>
<dbReference type="Proteomes" id="UP001283361">
    <property type="component" value="Unassembled WGS sequence"/>
</dbReference>